<keyword evidence="1" id="KW-0456">Lyase</keyword>
<evidence type="ECO:0000313" key="3">
    <source>
        <dbReference type="EMBL" id="MTD55642.1"/>
    </source>
</evidence>
<dbReference type="Pfam" id="PF04909">
    <property type="entry name" value="Amidohydro_2"/>
    <property type="match status" value="1"/>
</dbReference>
<dbReference type="InterPro" id="IPR006680">
    <property type="entry name" value="Amidohydro-rel"/>
</dbReference>
<keyword evidence="4" id="KW-1185">Reference proteome</keyword>
<reference evidence="3 4" key="1">
    <citation type="submission" date="2019-11" db="EMBL/GenBank/DDBJ databases">
        <title>Draft genome of Amycolatopsis RM579.</title>
        <authorList>
            <person name="Duangmal K."/>
            <person name="Mingma R."/>
        </authorList>
    </citation>
    <scope>NUCLEOTIDE SEQUENCE [LARGE SCALE GENOMIC DNA]</scope>
    <source>
        <strain evidence="3 4">RM579</strain>
    </source>
</reference>
<dbReference type="AlphaFoldDB" id="A0A6N7YUM9"/>
<gene>
    <name evidence="3" type="ORF">GKO32_16895</name>
</gene>
<dbReference type="OrthoDB" id="8673349at2"/>
<name>A0A6N7YUM9_9PSEU</name>
<comment type="caution">
    <text evidence="3">The sequence shown here is derived from an EMBL/GenBank/DDBJ whole genome shotgun (WGS) entry which is preliminary data.</text>
</comment>
<dbReference type="Gene3D" id="3.20.20.140">
    <property type="entry name" value="Metal-dependent hydrolases"/>
    <property type="match status" value="1"/>
</dbReference>
<dbReference type="InterPro" id="IPR032466">
    <property type="entry name" value="Metal_Hydrolase"/>
</dbReference>
<dbReference type="GO" id="GO:0016831">
    <property type="term" value="F:carboxy-lyase activity"/>
    <property type="evidence" value="ECO:0007669"/>
    <property type="project" value="InterPro"/>
</dbReference>
<dbReference type="Proteomes" id="UP000440096">
    <property type="component" value="Unassembled WGS sequence"/>
</dbReference>
<evidence type="ECO:0000256" key="1">
    <source>
        <dbReference type="ARBA" id="ARBA00023239"/>
    </source>
</evidence>
<dbReference type="EMBL" id="WMBA01000024">
    <property type="protein sequence ID" value="MTD55642.1"/>
    <property type="molecule type" value="Genomic_DNA"/>
</dbReference>
<dbReference type="GO" id="GO:0016787">
    <property type="term" value="F:hydrolase activity"/>
    <property type="evidence" value="ECO:0007669"/>
    <property type="project" value="UniProtKB-KW"/>
</dbReference>
<dbReference type="PANTHER" id="PTHR21240">
    <property type="entry name" value="2-AMINO-3-CARBOXYLMUCONATE-6-SEMIALDEHYDE DECARBOXYLASE"/>
    <property type="match status" value="1"/>
</dbReference>
<dbReference type="InterPro" id="IPR032465">
    <property type="entry name" value="ACMSD"/>
</dbReference>
<keyword evidence="3" id="KW-0378">Hydrolase</keyword>
<evidence type="ECO:0000313" key="4">
    <source>
        <dbReference type="Proteomes" id="UP000440096"/>
    </source>
</evidence>
<protein>
    <submittedName>
        <fullName evidence="3">Amidohydrolase family protein</fullName>
    </submittedName>
</protein>
<dbReference type="SUPFAM" id="SSF51556">
    <property type="entry name" value="Metallo-dependent hydrolases"/>
    <property type="match status" value="1"/>
</dbReference>
<evidence type="ECO:0000259" key="2">
    <source>
        <dbReference type="Pfam" id="PF04909"/>
    </source>
</evidence>
<dbReference type="GO" id="GO:0005737">
    <property type="term" value="C:cytoplasm"/>
    <property type="evidence" value="ECO:0007669"/>
    <property type="project" value="TreeGrafter"/>
</dbReference>
<dbReference type="PANTHER" id="PTHR21240:SF28">
    <property type="entry name" value="ISO-OROTATE DECARBOXYLASE (EUROFUNG)"/>
    <property type="match status" value="1"/>
</dbReference>
<sequence length="413" mass="45832">MMVRVPSKRGFVMGYIDIDSHVLECDDTWEYFDPAEREHRPFQLRMDTQKVGGAGTSFGALWRLGDAWSGVFPPDAMLHDGAGNRYDPDTVTMRDPSRRIAELDTLGIDVQMLYTTTFLTAGMRHPVAEAAIKRSWNRWMAERVADSGGRFSWAAEIPVRMLDRAVQEAEFAAEHGAKAVHLHAVESGCYLDDPYFDHLFTRLQALDLTIVVHIAAPLASSRAVFSIGTAFRSMAPYMDHLASPLSAFWTVLATDLHKRYPKLRFFFSEVGAMWTFSLLHHWERIKASQSADFRVRRIDPAVLEEKNIFIGCFVDEDLALLTSRLGENVLAFGTDYGHNDLSSQLGGHTAIVERDDISAGIARKIVDDNGRRAFGLDSAFRPADSIEASAELPHTRAVQSAAAGALGVVSIGV</sequence>
<accession>A0A6N7YUM9</accession>
<organism evidence="3 4">
    <name type="scientific">Amycolatopsis pithecellobii</name>
    <dbReference type="NCBI Taxonomy" id="664692"/>
    <lineage>
        <taxon>Bacteria</taxon>
        <taxon>Bacillati</taxon>
        <taxon>Actinomycetota</taxon>
        <taxon>Actinomycetes</taxon>
        <taxon>Pseudonocardiales</taxon>
        <taxon>Pseudonocardiaceae</taxon>
        <taxon>Amycolatopsis</taxon>
    </lineage>
</organism>
<proteinExistence type="predicted"/>
<feature type="domain" description="Amidohydrolase-related" evidence="2">
    <location>
        <begin position="120"/>
        <end position="376"/>
    </location>
</feature>
<dbReference type="GO" id="GO:0019748">
    <property type="term" value="P:secondary metabolic process"/>
    <property type="evidence" value="ECO:0007669"/>
    <property type="project" value="TreeGrafter"/>
</dbReference>